<dbReference type="GO" id="GO:0006974">
    <property type="term" value="P:DNA damage response"/>
    <property type="evidence" value="ECO:0007669"/>
    <property type="project" value="TreeGrafter"/>
</dbReference>
<name>A0A2S3ZUK0_ARTGL</name>
<comment type="caution">
    <text evidence="1">The sequence shown here is derived from an EMBL/GenBank/DDBJ whole genome shotgun (WGS) entry which is preliminary data.</text>
</comment>
<proteinExistence type="predicted"/>
<dbReference type="PANTHER" id="PTHR34387">
    <property type="entry name" value="SLR1258 PROTEIN"/>
    <property type="match status" value="1"/>
</dbReference>
<sequence>MTESLNSITVTGQGTVQTAPDFFNINIGIEAQQSTVREAYAKASEALNAVNAKLLSLGVAREVINSSSLDVRVDTRWQEGTGSVVTGYTVSSTLSVALRYDQGAQDIIAAVVDTGNNSVRLNGLTPVLANPSAAQDAARAIAWADALRAAELYAVLAGRTLGPVSSVCEGAVHDGAPRPMLARAAMSTDSSMAIEPGQSNVSMAVQVTWQLA</sequence>
<protein>
    <submittedName>
        <fullName evidence="1">SIMPL domain-containing protein</fullName>
    </submittedName>
</protein>
<gene>
    <name evidence="1" type="ORF">CVS27_14245</name>
</gene>
<accession>A0A2S3ZUK0</accession>
<dbReference type="EMBL" id="PPXC01000011">
    <property type="protein sequence ID" value="POH72769.1"/>
    <property type="molecule type" value="Genomic_DNA"/>
</dbReference>
<dbReference type="PANTHER" id="PTHR34387:SF2">
    <property type="entry name" value="SLR1258 PROTEIN"/>
    <property type="match status" value="1"/>
</dbReference>
<dbReference type="Pfam" id="PF04402">
    <property type="entry name" value="SIMPL"/>
    <property type="match status" value="1"/>
</dbReference>
<dbReference type="InterPro" id="IPR007497">
    <property type="entry name" value="SIMPL/DUF541"/>
</dbReference>
<dbReference type="AlphaFoldDB" id="A0A2S3ZUK0"/>
<reference evidence="1 2" key="1">
    <citation type="submission" date="2018-01" db="EMBL/GenBank/DDBJ databases">
        <title>Arthrobacter sp. nov., from glaciers in China.</title>
        <authorList>
            <person name="Liu Q."/>
            <person name="Xin Y.-H."/>
        </authorList>
    </citation>
    <scope>NUCLEOTIDE SEQUENCE [LARGE SCALE GENOMIC DNA]</scope>
    <source>
        <strain evidence="1 2">HLT2-12-2</strain>
    </source>
</reference>
<dbReference type="Gene3D" id="3.30.70.2970">
    <property type="entry name" value="Protein of unknown function (DUF541), domain 2"/>
    <property type="match status" value="1"/>
</dbReference>
<dbReference type="Proteomes" id="UP000237061">
    <property type="component" value="Unassembled WGS sequence"/>
</dbReference>
<dbReference type="InterPro" id="IPR052022">
    <property type="entry name" value="26kDa_periplasmic_antigen"/>
</dbReference>
<evidence type="ECO:0000313" key="2">
    <source>
        <dbReference type="Proteomes" id="UP000237061"/>
    </source>
</evidence>
<dbReference type="RefSeq" id="WP_103466441.1">
    <property type="nucleotide sequence ID" value="NZ_PPXC01000011.1"/>
</dbReference>
<evidence type="ECO:0000313" key="1">
    <source>
        <dbReference type="EMBL" id="POH72769.1"/>
    </source>
</evidence>
<keyword evidence="2" id="KW-1185">Reference proteome</keyword>
<dbReference type="Gene3D" id="3.30.110.170">
    <property type="entry name" value="Protein of unknown function (DUF541), domain 1"/>
    <property type="match status" value="1"/>
</dbReference>
<organism evidence="1 2">
    <name type="scientific">Arthrobacter glacialis</name>
    <dbReference type="NCBI Taxonomy" id="1664"/>
    <lineage>
        <taxon>Bacteria</taxon>
        <taxon>Bacillati</taxon>
        <taxon>Actinomycetota</taxon>
        <taxon>Actinomycetes</taxon>
        <taxon>Micrococcales</taxon>
        <taxon>Micrococcaceae</taxon>
        <taxon>Arthrobacter</taxon>
    </lineage>
</organism>